<dbReference type="InterPro" id="IPR001214">
    <property type="entry name" value="SET_dom"/>
</dbReference>
<feature type="compositionally biased region" description="Acidic residues" evidence="1">
    <location>
        <begin position="604"/>
        <end position="625"/>
    </location>
</feature>
<evidence type="ECO:0000259" key="3">
    <source>
        <dbReference type="Pfam" id="PF00856"/>
    </source>
</evidence>
<dbReference type="InterPro" id="IPR046341">
    <property type="entry name" value="SET_dom_sf"/>
</dbReference>
<dbReference type="Gene3D" id="2.170.270.10">
    <property type="entry name" value="SET domain"/>
    <property type="match status" value="1"/>
</dbReference>
<proteinExistence type="predicted"/>
<evidence type="ECO:0000313" key="5">
    <source>
        <dbReference type="Proteomes" id="UP001153069"/>
    </source>
</evidence>
<evidence type="ECO:0000313" key="4">
    <source>
        <dbReference type="EMBL" id="CAB9496540.1"/>
    </source>
</evidence>
<dbReference type="EMBL" id="CAICTM010000006">
    <property type="protein sequence ID" value="CAB9496540.1"/>
    <property type="molecule type" value="Genomic_DNA"/>
</dbReference>
<evidence type="ECO:0000256" key="2">
    <source>
        <dbReference type="SAM" id="SignalP"/>
    </source>
</evidence>
<feature type="region of interest" description="Disordered" evidence="1">
    <location>
        <begin position="593"/>
        <end position="649"/>
    </location>
</feature>
<comment type="caution">
    <text evidence="4">The sequence shown here is derived from an EMBL/GenBank/DDBJ whole genome shotgun (WGS) entry which is preliminary data.</text>
</comment>
<name>A0A9N8H2A9_9STRA</name>
<feature type="domain" description="SET" evidence="3">
    <location>
        <begin position="450"/>
        <end position="579"/>
    </location>
</feature>
<reference evidence="4" key="1">
    <citation type="submission" date="2020-06" db="EMBL/GenBank/DDBJ databases">
        <authorList>
            <consortium name="Plant Systems Biology data submission"/>
        </authorList>
    </citation>
    <scope>NUCLEOTIDE SEQUENCE</scope>
    <source>
        <strain evidence="4">D6</strain>
    </source>
</reference>
<protein>
    <recommendedName>
        <fullName evidence="3">SET domain-containing protein</fullName>
    </recommendedName>
</protein>
<dbReference type="SUPFAM" id="SSF82199">
    <property type="entry name" value="SET domain"/>
    <property type="match status" value="1"/>
</dbReference>
<sequence length="649" mass="71800">MNCYNCSTWLLLVLLLCSFWCCSSKKTLLPAPIAVGEIQDLFYPNATATGTNHVAARIRLPWAITTILGDYYHAAGFDEYWKELVGLDNDESVNGSNATAEDTPATVTSSEGGRWKQLVAHQTKDESGCGDSNLQYLFADDETTHSRLLSLLAHGDFFDAVLGAVGNARNLSQAMFSIHSMGFMGATYSQAGVNNQGRSILKSHFYPNDDNNQSNPSAFQILIPVYLKQGSRPEIQVEGEADIIKVKQNLDVAMILGDTTNYGTGSFDYRDSPGEIFIAFSVFFTVHDANESGKIEASKPPTNSDNLPFPLPQHAPVAWKIGDPLSSIVNNWTLSTEEGTCIATSDTEGSCQEDDKLSEDTVFFWSDRELYNWSHWTFQQFKEYLDCQQFYKEEDTKQKRRQPPTMETWEKLRAIYASIVGSDQSTLSDDPDANSFHANVTAKISSPTRGRGVFTNEFIPQGTLVYTPKQQARFSHGQHFKQFVMSVSVELACDLLAWTTIQKVVIDGAEQPPQIVVDLDDGSLVNTGFRPNSTAAEGEDDIANLGCIPDLAVNTSGGCSENDYALSDIQAGEELLIDYEEYSVLDGEVWESFGLGDPTTSDESHDEEGNEDFDDQETGDVDSDFEDKTDSEFEDDGEDGDEDFEDRYG</sequence>
<dbReference type="OrthoDB" id="46969at2759"/>
<keyword evidence="2" id="KW-0732">Signal</keyword>
<feature type="compositionally biased region" description="Acidic residues" evidence="1">
    <location>
        <begin position="632"/>
        <end position="649"/>
    </location>
</feature>
<accession>A0A9N8H2A9</accession>
<evidence type="ECO:0000256" key="1">
    <source>
        <dbReference type="SAM" id="MobiDB-lite"/>
    </source>
</evidence>
<organism evidence="4 5">
    <name type="scientific">Seminavis robusta</name>
    <dbReference type="NCBI Taxonomy" id="568900"/>
    <lineage>
        <taxon>Eukaryota</taxon>
        <taxon>Sar</taxon>
        <taxon>Stramenopiles</taxon>
        <taxon>Ochrophyta</taxon>
        <taxon>Bacillariophyta</taxon>
        <taxon>Bacillariophyceae</taxon>
        <taxon>Bacillariophycidae</taxon>
        <taxon>Naviculales</taxon>
        <taxon>Naviculaceae</taxon>
        <taxon>Seminavis</taxon>
    </lineage>
</organism>
<dbReference type="Proteomes" id="UP001153069">
    <property type="component" value="Unassembled WGS sequence"/>
</dbReference>
<feature type="chain" id="PRO_5040395915" description="SET domain-containing protein" evidence="2">
    <location>
        <begin position="25"/>
        <end position="649"/>
    </location>
</feature>
<feature type="signal peptide" evidence="2">
    <location>
        <begin position="1"/>
        <end position="24"/>
    </location>
</feature>
<keyword evidence="5" id="KW-1185">Reference proteome</keyword>
<dbReference type="AlphaFoldDB" id="A0A9N8H2A9"/>
<gene>
    <name evidence="4" type="ORF">SEMRO_6_G005110.1</name>
</gene>
<dbReference type="Pfam" id="PF00856">
    <property type="entry name" value="SET"/>
    <property type="match status" value="1"/>
</dbReference>